<name>A0A833JA30_9HYPH</name>
<evidence type="ECO:0000313" key="3">
    <source>
        <dbReference type="Proteomes" id="UP000469949"/>
    </source>
</evidence>
<comment type="caution">
    <text evidence="2">The sequence shown here is derived from an EMBL/GenBank/DDBJ whole genome shotgun (WGS) entry which is preliminary data.</text>
</comment>
<accession>A0A833JA30</accession>
<evidence type="ECO:0000256" key="1">
    <source>
        <dbReference type="SAM" id="MobiDB-lite"/>
    </source>
</evidence>
<dbReference type="RefSeq" id="WP_193316342.1">
    <property type="nucleotide sequence ID" value="NZ_WEKV01000001.1"/>
</dbReference>
<feature type="compositionally biased region" description="Low complexity" evidence="1">
    <location>
        <begin position="103"/>
        <end position="120"/>
    </location>
</feature>
<dbReference type="AlphaFoldDB" id="A0A833JA30"/>
<organism evidence="2 3">
    <name type="scientific">Methylorubrum populi</name>
    <dbReference type="NCBI Taxonomy" id="223967"/>
    <lineage>
        <taxon>Bacteria</taxon>
        <taxon>Pseudomonadati</taxon>
        <taxon>Pseudomonadota</taxon>
        <taxon>Alphaproteobacteria</taxon>
        <taxon>Hyphomicrobiales</taxon>
        <taxon>Methylobacteriaceae</taxon>
        <taxon>Methylorubrum</taxon>
    </lineage>
</organism>
<reference evidence="2 3" key="1">
    <citation type="submission" date="2019-10" db="EMBL/GenBank/DDBJ databases">
        <title>Draft Genome Sequence of the Caffeine Degrading Methylotroph Methylorubrum populi PINKEL.</title>
        <authorList>
            <person name="Dawson S.C."/>
            <person name="Zhang X."/>
            <person name="Wright M.E."/>
            <person name="Sharma G."/>
            <person name="Langner J.T."/>
            <person name="Ditty J.L."/>
            <person name="Subuyuj G.A."/>
        </authorList>
    </citation>
    <scope>NUCLEOTIDE SEQUENCE [LARGE SCALE GENOMIC DNA]</scope>
    <source>
        <strain evidence="2 3">Pinkel</strain>
    </source>
</reference>
<feature type="compositionally biased region" description="Basic and acidic residues" evidence="1">
    <location>
        <begin position="91"/>
        <end position="100"/>
    </location>
</feature>
<evidence type="ECO:0000313" key="2">
    <source>
        <dbReference type="EMBL" id="KAB7788035.1"/>
    </source>
</evidence>
<sequence length="120" mass="12710">MASTIKVGCRLPQGIRLRVFEPGKDAFGENVLNEIGEVALAGSGRHVAAPGGLDGKDDDGVAFTDADADLWAKWFKQNEKSDLITSGAVFEKGKQPKDDPAAENEAAAQASTQSQAKRRP</sequence>
<proteinExistence type="predicted"/>
<feature type="region of interest" description="Disordered" evidence="1">
    <location>
        <begin position="85"/>
        <end position="120"/>
    </location>
</feature>
<dbReference type="EMBL" id="WEKV01000001">
    <property type="protein sequence ID" value="KAB7788035.1"/>
    <property type="molecule type" value="Genomic_DNA"/>
</dbReference>
<gene>
    <name evidence="2" type="ORF">F8B43_0040</name>
</gene>
<dbReference type="Proteomes" id="UP000469949">
    <property type="component" value="Unassembled WGS sequence"/>
</dbReference>
<protein>
    <submittedName>
        <fullName evidence="2">Uncharacterized protein</fullName>
    </submittedName>
</protein>